<name>A0A822ZRP4_NELNU</name>
<evidence type="ECO:0000256" key="6">
    <source>
        <dbReference type="ARBA" id="ARBA00022692"/>
    </source>
</evidence>
<dbReference type="Gene3D" id="3.30.200.20">
    <property type="entry name" value="Phosphorylase Kinase, domain 1"/>
    <property type="match status" value="1"/>
</dbReference>
<dbReference type="Pfam" id="PF00139">
    <property type="entry name" value="Lectin_legB"/>
    <property type="match status" value="1"/>
</dbReference>
<dbReference type="FunFam" id="1.10.510.10:FF:000108">
    <property type="entry name" value="L-type lectin-domain containing receptor kinase S.4"/>
    <property type="match status" value="1"/>
</dbReference>
<dbReference type="GO" id="GO:0030246">
    <property type="term" value="F:carbohydrate binding"/>
    <property type="evidence" value="ECO:0007669"/>
    <property type="project" value="UniProtKB-KW"/>
</dbReference>
<keyword evidence="11" id="KW-0067">ATP-binding</keyword>
<comment type="caution">
    <text evidence="18">The sequence shown here is derived from an EMBL/GenBank/DDBJ whole genome shotgun (WGS) entry which is preliminary data.</text>
</comment>
<dbReference type="InterPro" id="IPR011009">
    <property type="entry name" value="Kinase-like_dom_sf"/>
</dbReference>
<keyword evidence="9" id="KW-0547">Nucleotide-binding</keyword>
<evidence type="ECO:0000256" key="15">
    <source>
        <dbReference type="ARBA" id="ARBA00048679"/>
    </source>
</evidence>
<evidence type="ECO:0000256" key="7">
    <source>
        <dbReference type="ARBA" id="ARBA00022729"/>
    </source>
</evidence>
<keyword evidence="10" id="KW-0808">Transferase</keyword>
<gene>
    <name evidence="18" type="ORF">HUJ06_004249</name>
</gene>
<evidence type="ECO:0000256" key="13">
    <source>
        <dbReference type="ARBA" id="ARBA00023136"/>
    </source>
</evidence>
<dbReference type="Proteomes" id="UP000607653">
    <property type="component" value="Unassembled WGS sequence"/>
</dbReference>
<keyword evidence="8" id="KW-0430">Lectin</keyword>
<comment type="catalytic activity">
    <reaction evidence="15">
        <text>L-seryl-[protein] + ATP = O-phospho-L-seryl-[protein] + ADP + H(+)</text>
        <dbReference type="Rhea" id="RHEA:17989"/>
        <dbReference type="Rhea" id="RHEA-COMP:9863"/>
        <dbReference type="Rhea" id="RHEA-COMP:11604"/>
        <dbReference type="ChEBI" id="CHEBI:15378"/>
        <dbReference type="ChEBI" id="CHEBI:29999"/>
        <dbReference type="ChEBI" id="CHEBI:30616"/>
        <dbReference type="ChEBI" id="CHEBI:83421"/>
        <dbReference type="ChEBI" id="CHEBI:456216"/>
        <dbReference type="EC" id="2.7.11.1"/>
    </reaction>
</comment>
<comment type="subcellular location">
    <subcellularLocation>
        <location evidence="1">Membrane</location>
        <topology evidence="1">Single-pass type I membrane protein</topology>
    </subcellularLocation>
</comment>
<evidence type="ECO:0000256" key="10">
    <source>
        <dbReference type="ARBA" id="ARBA00022777"/>
    </source>
</evidence>
<evidence type="ECO:0000313" key="19">
    <source>
        <dbReference type="Proteomes" id="UP000607653"/>
    </source>
</evidence>
<keyword evidence="6 16" id="KW-0812">Transmembrane</keyword>
<dbReference type="InterPro" id="IPR000719">
    <property type="entry name" value="Prot_kinase_dom"/>
</dbReference>
<comment type="catalytic activity">
    <reaction evidence="14">
        <text>L-threonyl-[protein] + ATP = O-phospho-L-threonyl-[protein] + ADP + H(+)</text>
        <dbReference type="Rhea" id="RHEA:46608"/>
        <dbReference type="Rhea" id="RHEA-COMP:11060"/>
        <dbReference type="Rhea" id="RHEA-COMP:11605"/>
        <dbReference type="ChEBI" id="CHEBI:15378"/>
        <dbReference type="ChEBI" id="CHEBI:30013"/>
        <dbReference type="ChEBI" id="CHEBI:30616"/>
        <dbReference type="ChEBI" id="CHEBI:61977"/>
        <dbReference type="ChEBI" id="CHEBI:456216"/>
        <dbReference type="EC" id="2.7.11.1"/>
    </reaction>
</comment>
<dbReference type="PROSITE" id="PS50011">
    <property type="entry name" value="PROTEIN_KINASE_DOM"/>
    <property type="match status" value="1"/>
</dbReference>
<accession>A0A822ZRP4</accession>
<feature type="transmembrane region" description="Helical" evidence="16">
    <location>
        <begin position="296"/>
        <end position="318"/>
    </location>
</feature>
<dbReference type="InterPro" id="IPR001220">
    <property type="entry name" value="Legume_lectin_dom"/>
</dbReference>
<reference evidence="18 19" key="1">
    <citation type="journal article" date="2020" name="Mol. Biol. Evol.">
        <title>Distinct Expression and Methylation Patterns for Genes with Different Fates following a Single Whole-Genome Duplication in Flowering Plants.</title>
        <authorList>
            <person name="Shi T."/>
            <person name="Rahmani R.S."/>
            <person name="Gugger P.F."/>
            <person name="Wang M."/>
            <person name="Li H."/>
            <person name="Zhang Y."/>
            <person name="Li Z."/>
            <person name="Wang Q."/>
            <person name="Van de Peer Y."/>
            <person name="Marchal K."/>
            <person name="Chen J."/>
        </authorList>
    </citation>
    <scope>NUCLEOTIDE SEQUENCE [LARGE SCALE GENOMIC DNA]</scope>
    <source>
        <tissue evidence="18">Leaf</tissue>
    </source>
</reference>
<evidence type="ECO:0000256" key="4">
    <source>
        <dbReference type="ARBA" id="ARBA00012513"/>
    </source>
</evidence>
<evidence type="ECO:0000256" key="5">
    <source>
        <dbReference type="ARBA" id="ARBA00022527"/>
    </source>
</evidence>
<organism evidence="18 19">
    <name type="scientific">Nelumbo nucifera</name>
    <name type="common">Sacred lotus</name>
    <dbReference type="NCBI Taxonomy" id="4432"/>
    <lineage>
        <taxon>Eukaryota</taxon>
        <taxon>Viridiplantae</taxon>
        <taxon>Streptophyta</taxon>
        <taxon>Embryophyta</taxon>
        <taxon>Tracheophyta</taxon>
        <taxon>Spermatophyta</taxon>
        <taxon>Magnoliopsida</taxon>
        <taxon>Proteales</taxon>
        <taxon>Nelumbonaceae</taxon>
        <taxon>Nelumbo</taxon>
    </lineage>
</organism>
<sequence>MLSSIVLVLSLIIIIVTITSLSALAIDFLFNSFTNYDLLYAGDARAESGVIRFTDDSVKFSFGRAFYPEPIPMVTGTTSISSFSTSFVFNILPSSNSSPSFGLAFVLSNSTFPAGALPGQFFGLFSNANVQSPFPLLVIEFDTGQNPEFNDPDGNHVGINFNNIESVKTETAGCYDSAGGFVPIDMRSGQNIRAWVEFDGAGFQINVTIAPASISRPSKPLITFRDPKIANYLFSNMLAGFSSSTVTWVEAQRILAWSLSDTGVARDINITDLPTSFSPLPASAPEPAPASMTLRFRVGVTATAVVSAILCSCGLFWFRYRMKRVEHDQEQDESEEWEFEYWSHRYSYEDLYKATNGFSKDELLGHDSKQRMREFMAEISSMGRLQHKSLVHMRGWCRKDRELMLVYDCMPNGSLNHWIFDQPKALLGWEGRRRVLVDIAEGLSYLHHGWDQLVLHRDIKPSNVLLDSEMRGRLGDFGLAKLYQHGRAPITTRLVGTVGYMAPELVKVGATTASDVYNFGVMQPLLVDWVRKLHSEGKLCEAADARMTGEYEVEDMEVVLKLGLACCHPEPHRRLTMKEVVVVLTSDEPQSGMVSLLSELAYGYSSDDGGGLVAGDDKGSLSLSLSLLLPR</sequence>
<evidence type="ECO:0000256" key="8">
    <source>
        <dbReference type="ARBA" id="ARBA00022734"/>
    </source>
</evidence>
<keyword evidence="12 16" id="KW-1133">Transmembrane helix</keyword>
<evidence type="ECO:0000256" key="2">
    <source>
        <dbReference type="ARBA" id="ARBA00008536"/>
    </source>
</evidence>
<evidence type="ECO:0000256" key="9">
    <source>
        <dbReference type="ARBA" id="ARBA00022741"/>
    </source>
</evidence>
<evidence type="ECO:0000256" key="12">
    <source>
        <dbReference type="ARBA" id="ARBA00022989"/>
    </source>
</evidence>
<keyword evidence="10" id="KW-0418">Kinase</keyword>
<dbReference type="InterPro" id="IPR008271">
    <property type="entry name" value="Ser/Thr_kinase_AS"/>
</dbReference>
<dbReference type="GO" id="GO:0016020">
    <property type="term" value="C:membrane"/>
    <property type="evidence" value="ECO:0007669"/>
    <property type="project" value="UniProtKB-SubCell"/>
</dbReference>
<dbReference type="SMART" id="SM00220">
    <property type="entry name" value="S_TKc"/>
    <property type="match status" value="1"/>
</dbReference>
<evidence type="ECO:0000313" key="18">
    <source>
        <dbReference type="EMBL" id="DAD46019.1"/>
    </source>
</evidence>
<evidence type="ECO:0000256" key="3">
    <source>
        <dbReference type="ARBA" id="ARBA00010217"/>
    </source>
</evidence>
<evidence type="ECO:0000256" key="16">
    <source>
        <dbReference type="SAM" id="Phobius"/>
    </source>
</evidence>
<dbReference type="AlphaFoldDB" id="A0A822ZRP4"/>
<feature type="domain" description="Protein kinase" evidence="17">
    <location>
        <begin position="305"/>
        <end position="591"/>
    </location>
</feature>
<dbReference type="PANTHER" id="PTHR27007">
    <property type="match status" value="1"/>
</dbReference>
<dbReference type="PROSITE" id="PS00108">
    <property type="entry name" value="PROTEIN_KINASE_ST"/>
    <property type="match status" value="1"/>
</dbReference>
<dbReference type="SUPFAM" id="SSF56112">
    <property type="entry name" value="Protein kinase-like (PK-like)"/>
    <property type="match status" value="1"/>
</dbReference>
<evidence type="ECO:0000256" key="11">
    <source>
        <dbReference type="ARBA" id="ARBA00022840"/>
    </source>
</evidence>
<dbReference type="EMBL" id="DUZY01000007">
    <property type="protein sequence ID" value="DAD46019.1"/>
    <property type="molecule type" value="Genomic_DNA"/>
</dbReference>
<evidence type="ECO:0000256" key="1">
    <source>
        <dbReference type="ARBA" id="ARBA00004479"/>
    </source>
</evidence>
<protein>
    <recommendedName>
        <fullName evidence="4">non-specific serine/threonine protein kinase</fullName>
        <ecNumber evidence="4">2.7.11.1</ecNumber>
    </recommendedName>
</protein>
<dbReference type="InterPro" id="IPR013320">
    <property type="entry name" value="ConA-like_dom_sf"/>
</dbReference>
<keyword evidence="13 16" id="KW-0472">Membrane</keyword>
<keyword evidence="7" id="KW-0732">Signal</keyword>
<keyword evidence="5" id="KW-0723">Serine/threonine-protein kinase</keyword>
<comment type="similarity">
    <text evidence="3">In the C-terminal section; belongs to the protein kinase superfamily. Ser/Thr protein kinase family.</text>
</comment>
<evidence type="ECO:0000256" key="14">
    <source>
        <dbReference type="ARBA" id="ARBA00047899"/>
    </source>
</evidence>
<proteinExistence type="inferred from homology"/>
<comment type="similarity">
    <text evidence="2">In the N-terminal section; belongs to the leguminous lectin family.</text>
</comment>
<dbReference type="Gene3D" id="1.10.510.10">
    <property type="entry name" value="Transferase(Phosphotransferase) domain 1"/>
    <property type="match status" value="1"/>
</dbReference>
<dbReference type="GO" id="GO:0005524">
    <property type="term" value="F:ATP binding"/>
    <property type="evidence" value="ECO:0007669"/>
    <property type="project" value="UniProtKB-KW"/>
</dbReference>
<dbReference type="SUPFAM" id="SSF49899">
    <property type="entry name" value="Concanavalin A-like lectins/glucanases"/>
    <property type="match status" value="1"/>
</dbReference>
<dbReference type="Gene3D" id="2.60.120.200">
    <property type="match status" value="1"/>
</dbReference>
<evidence type="ECO:0000259" key="17">
    <source>
        <dbReference type="PROSITE" id="PS50011"/>
    </source>
</evidence>
<dbReference type="EC" id="2.7.11.1" evidence="4"/>
<dbReference type="GO" id="GO:0004674">
    <property type="term" value="F:protein serine/threonine kinase activity"/>
    <property type="evidence" value="ECO:0007669"/>
    <property type="project" value="UniProtKB-KW"/>
</dbReference>
<dbReference type="Pfam" id="PF00069">
    <property type="entry name" value="Pkinase"/>
    <property type="match status" value="1"/>
</dbReference>
<dbReference type="CDD" id="cd06899">
    <property type="entry name" value="lectin_legume_LecRK_Arcelin_ConA"/>
    <property type="match status" value="1"/>
</dbReference>
<keyword evidence="19" id="KW-1185">Reference proteome</keyword>
<dbReference type="InterPro" id="IPR050528">
    <property type="entry name" value="L-type_Lectin-RKs"/>
</dbReference>